<proteinExistence type="predicted"/>
<evidence type="ECO:0000313" key="1">
    <source>
        <dbReference type="EMBL" id="KAK3765007.1"/>
    </source>
</evidence>
<sequence>MEDEILGELGLGGGRCRQAWTSGFRLSIISRARSRETEAVRYGLQTVITSSGGRKAICKVLSPLTAPSAALRNMYNSLTDNRHSMLQMTTAQSLPSRVARARYFLEVWAAVVLA</sequence>
<protein>
    <submittedName>
        <fullName evidence="1">Uncharacterized protein</fullName>
    </submittedName>
</protein>
<reference evidence="1" key="1">
    <citation type="journal article" date="2023" name="G3 (Bethesda)">
        <title>A reference genome for the long-term kleptoplast-retaining sea slug Elysia crispata morphotype clarki.</title>
        <authorList>
            <person name="Eastman K.E."/>
            <person name="Pendleton A.L."/>
            <person name="Shaikh M.A."/>
            <person name="Suttiyut T."/>
            <person name="Ogas R."/>
            <person name="Tomko P."/>
            <person name="Gavelis G."/>
            <person name="Widhalm J.R."/>
            <person name="Wisecaver J.H."/>
        </authorList>
    </citation>
    <scope>NUCLEOTIDE SEQUENCE</scope>
    <source>
        <strain evidence="1">ECLA1</strain>
    </source>
</reference>
<gene>
    <name evidence="1" type="ORF">RRG08_011092</name>
</gene>
<organism evidence="1 2">
    <name type="scientific">Elysia crispata</name>
    <name type="common">lettuce slug</name>
    <dbReference type="NCBI Taxonomy" id="231223"/>
    <lineage>
        <taxon>Eukaryota</taxon>
        <taxon>Metazoa</taxon>
        <taxon>Spiralia</taxon>
        <taxon>Lophotrochozoa</taxon>
        <taxon>Mollusca</taxon>
        <taxon>Gastropoda</taxon>
        <taxon>Heterobranchia</taxon>
        <taxon>Euthyneura</taxon>
        <taxon>Panpulmonata</taxon>
        <taxon>Sacoglossa</taxon>
        <taxon>Placobranchoidea</taxon>
        <taxon>Plakobranchidae</taxon>
        <taxon>Elysia</taxon>
    </lineage>
</organism>
<dbReference type="EMBL" id="JAWDGP010004362">
    <property type="protein sequence ID" value="KAK3765007.1"/>
    <property type="molecule type" value="Genomic_DNA"/>
</dbReference>
<accession>A0AAE0Z902</accession>
<keyword evidence="2" id="KW-1185">Reference proteome</keyword>
<dbReference type="AlphaFoldDB" id="A0AAE0Z902"/>
<evidence type="ECO:0000313" key="2">
    <source>
        <dbReference type="Proteomes" id="UP001283361"/>
    </source>
</evidence>
<comment type="caution">
    <text evidence="1">The sequence shown here is derived from an EMBL/GenBank/DDBJ whole genome shotgun (WGS) entry which is preliminary data.</text>
</comment>
<name>A0AAE0Z902_9GAST</name>
<dbReference type="Proteomes" id="UP001283361">
    <property type="component" value="Unassembled WGS sequence"/>
</dbReference>